<feature type="chain" id="PRO_5035460065" evidence="1">
    <location>
        <begin position="26"/>
        <end position="113"/>
    </location>
</feature>
<dbReference type="EMBL" id="SPLM01000038">
    <property type="protein sequence ID" value="TMW65239.1"/>
    <property type="molecule type" value="Genomic_DNA"/>
</dbReference>
<protein>
    <submittedName>
        <fullName evidence="2">Uncharacterized protein</fullName>
    </submittedName>
</protein>
<dbReference type="AlphaFoldDB" id="A0A8K1CLG5"/>
<evidence type="ECO:0000256" key="1">
    <source>
        <dbReference type="SAM" id="SignalP"/>
    </source>
</evidence>
<organism evidence="2 3">
    <name type="scientific">Pythium oligandrum</name>
    <name type="common">Mycoparasitic fungus</name>
    <dbReference type="NCBI Taxonomy" id="41045"/>
    <lineage>
        <taxon>Eukaryota</taxon>
        <taxon>Sar</taxon>
        <taxon>Stramenopiles</taxon>
        <taxon>Oomycota</taxon>
        <taxon>Peronosporomycetes</taxon>
        <taxon>Pythiales</taxon>
        <taxon>Pythiaceae</taxon>
        <taxon>Pythium</taxon>
    </lineage>
</organism>
<evidence type="ECO:0000313" key="3">
    <source>
        <dbReference type="Proteomes" id="UP000794436"/>
    </source>
</evidence>
<gene>
    <name evidence="2" type="ORF">Poli38472_009406</name>
</gene>
<keyword evidence="3" id="KW-1185">Reference proteome</keyword>
<comment type="caution">
    <text evidence="2">The sequence shown here is derived from an EMBL/GenBank/DDBJ whole genome shotgun (WGS) entry which is preliminary data.</text>
</comment>
<dbReference type="Proteomes" id="UP000794436">
    <property type="component" value="Unassembled WGS sequence"/>
</dbReference>
<sequence length="113" mass="11619">MTKWTAMMLLVLVAMATFAPGVVLAQDDPCEAFNAYYNDSPYNATASGNTTNYNTTAYNSTMTPSARNSTSGGNATIPGPTGVPVPRQTSGAHPIGMTTVTATILSAVALALV</sequence>
<evidence type="ECO:0000313" key="2">
    <source>
        <dbReference type="EMBL" id="TMW65239.1"/>
    </source>
</evidence>
<proteinExistence type="predicted"/>
<name>A0A8K1CLG5_PYTOL</name>
<accession>A0A8K1CLG5</accession>
<reference evidence="2" key="1">
    <citation type="submission" date="2019-03" db="EMBL/GenBank/DDBJ databases">
        <title>Long read genome sequence of the mycoparasitic Pythium oligandrum ATCC 38472 isolated from sugarbeet rhizosphere.</title>
        <authorList>
            <person name="Gaulin E."/>
        </authorList>
    </citation>
    <scope>NUCLEOTIDE SEQUENCE</scope>
    <source>
        <strain evidence="2">ATCC 38472_TT</strain>
    </source>
</reference>
<keyword evidence="1" id="KW-0732">Signal</keyword>
<feature type="signal peptide" evidence="1">
    <location>
        <begin position="1"/>
        <end position="25"/>
    </location>
</feature>